<protein>
    <submittedName>
        <fullName evidence="1">Uncharacterized protein</fullName>
    </submittedName>
</protein>
<sequence>MAEHVGKVTVAQLAQCEPMQPHFPLPVFGDGRPFLFLKKNLVLGDGVPMIDNYSGAGFHAGCKAALVEENPLQDRIGKNDILGQRHLAS</sequence>
<organism evidence="1">
    <name type="scientific">marine sediment metagenome</name>
    <dbReference type="NCBI Taxonomy" id="412755"/>
    <lineage>
        <taxon>unclassified sequences</taxon>
        <taxon>metagenomes</taxon>
        <taxon>ecological metagenomes</taxon>
    </lineage>
</organism>
<proteinExistence type="predicted"/>
<comment type="caution">
    <text evidence="1">The sequence shown here is derived from an EMBL/GenBank/DDBJ whole genome shotgun (WGS) entry which is preliminary data.</text>
</comment>
<evidence type="ECO:0000313" key="1">
    <source>
        <dbReference type="EMBL" id="KKN49727.1"/>
    </source>
</evidence>
<accession>A0A0F9RIV1</accession>
<name>A0A0F9RIV1_9ZZZZ</name>
<dbReference type="AlphaFoldDB" id="A0A0F9RIV1"/>
<reference evidence="1" key="1">
    <citation type="journal article" date="2015" name="Nature">
        <title>Complex archaea that bridge the gap between prokaryotes and eukaryotes.</title>
        <authorList>
            <person name="Spang A."/>
            <person name="Saw J.H."/>
            <person name="Jorgensen S.L."/>
            <person name="Zaremba-Niedzwiedzka K."/>
            <person name="Martijn J."/>
            <person name="Lind A.E."/>
            <person name="van Eijk R."/>
            <person name="Schleper C."/>
            <person name="Guy L."/>
            <person name="Ettema T.J."/>
        </authorList>
    </citation>
    <scope>NUCLEOTIDE SEQUENCE</scope>
</reference>
<gene>
    <name evidence="1" type="ORF">LCGC14_0639770</name>
</gene>
<dbReference type="EMBL" id="LAZR01001153">
    <property type="protein sequence ID" value="KKN49727.1"/>
    <property type="molecule type" value="Genomic_DNA"/>
</dbReference>